<dbReference type="InterPro" id="IPR010562">
    <property type="entry name" value="Haemolymph_juvenile_hormone-bd"/>
</dbReference>
<gene>
    <name evidence="2" type="ORF">BDFB_009073</name>
</gene>
<evidence type="ECO:0000313" key="2">
    <source>
        <dbReference type="EMBL" id="RZC39873.1"/>
    </source>
</evidence>
<organism evidence="2 3">
    <name type="scientific">Asbolus verrucosus</name>
    <name type="common">Desert ironclad beetle</name>
    <dbReference type="NCBI Taxonomy" id="1661398"/>
    <lineage>
        <taxon>Eukaryota</taxon>
        <taxon>Metazoa</taxon>
        <taxon>Ecdysozoa</taxon>
        <taxon>Arthropoda</taxon>
        <taxon>Hexapoda</taxon>
        <taxon>Insecta</taxon>
        <taxon>Pterygota</taxon>
        <taxon>Neoptera</taxon>
        <taxon>Endopterygota</taxon>
        <taxon>Coleoptera</taxon>
        <taxon>Polyphaga</taxon>
        <taxon>Cucujiformia</taxon>
        <taxon>Tenebrionidae</taxon>
        <taxon>Pimeliinae</taxon>
        <taxon>Asbolus</taxon>
    </lineage>
</organism>
<feature type="signal peptide" evidence="1">
    <location>
        <begin position="1"/>
        <end position="16"/>
    </location>
</feature>
<comment type="caution">
    <text evidence="2">The sequence shown here is derived from an EMBL/GenBank/DDBJ whole genome shotgun (WGS) entry which is preliminary data.</text>
</comment>
<dbReference type="PANTHER" id="PTHR11008">
    <property type="entry name" value="PROTEIN TAKEOUT-LIKE PROTEIN"/>
    <property type="match status" value="1"/>
</dbReference>
<name>A0A482W532_ASBVE</name>
<reference evidence="2 3" key="1">
    <citation type="submission" date="2017-03" db="EMBL/GenBank/DDBJ databases">
        <title>Genome of the blue death feigning beetle - Asbolus verrucosus.</title>
        <authorList>
            <person name="Rider S.D."/>
        </authorList>
    </citation>
    <scope>NUCLEOTIDE SEQUENCE [LARGE SCALE GENOMIC DNA]</scope>
    <source>
        <strain evidence="2">Butters</strain>
        <tissue evidence="2">Head and leg muscle</tissue>
    </source>
</reference>
<protein>
    <submittedName>
        <fullName evidence="2">Uncharacterized protein</fullName>
    </submittedName>
</protein>
<keyword evidence="3" id="KW-1185">Reference proteome</keyword>
<dbReference type="SMART" id="SM00700">
    <property type="entry name" value="JHBP"/>
    <property type="match status" value="1"/>
</dbReference>
<dbReference type="InterPro" id="IPR038606">
    <property type="entry name" value="To_sf"/>
</dbReference>
<dbReference type="Gene3D" id="3.15.10.30">
    <property type="entry name" value="Haemolymph juvenile hormone binding protein"/>
    <property type="match status" value="3"/>
</dbReference>
<sequence>MRGLLVFGLIALLAQAITYDIKPHKVDKIEPYVFEDMINQTIEGLRQNIPDPLLISNLSINLPEGGVLVGDANVSNLELTGLQGFQVPYLNLAMIGMRLNFTFVFPLINVNTDYWADVLLAELIPVYGNGRANVHLTDIEIQGSAQAQLGDVIAVKNLRIQLYLGTATFDVHGLLDNEDFSTIVNEMLTDMVASFIDNHQKFISDTFSPIIEELINGILNDDLKAVDSIIDIINGTFEELRKSIPEPINIDKLDLSFSESFVSETHCSGSLSIANTEVKGVKAFQIPSMSLTMIGMIINFTLVLPTIDITSDYLADTVLMELLPIFGEGDASIHLGGLTVIGSTQANLTGGIQLKNFWMQIGLDEFDIKGLLYDETFSALTNYLLNNLVIPFLDDFHETITQVLSPTVQDLINQILAGSDIEPYSLIDILNQTIEGLRPNIPDPLDIERLQLTLTDPSLKQVLLFLLFIAYNNFHCSGSVKINGFDLKGLRSFQVPDLTLTMVGMWINFTMVIPDIDLWTYYGIDLTLSEMVPLYAQGHIKVNLGGFTVTGCTQANLTGGMQLKNLRLALDLDDAEFEITGLLYNEILSQIVSWVVSNLIVPIIRDFQEPITEFISPVAQDLINNLLNNNTDTYEWLEFPN</sequence>
<dbReference type="Pfam" id="PF06585">
    <property type="entry name" value="JHBP"/>
    <property type="match status" value="3"/>
</dbReference>
<dbReference type="Proteomes" id="UP000292052">
    <property type="component" value="Unassembled WGS sequence"/>
</dbReference>
<keyword evidence="1" id="KW-0732">Signal</keyword>
<dbReference type="EMBL" id="QDEB01030792">
    <property type="protein sequence ID" value="RZC39873.1"/>
    <property type="molecule type" value="Genomic_DNA"/>
</dbReference>
<dbReference type="OrthoDB" id="6747947at2759"/>
<feature type="chain" id="PRO_5019763294" evidence="1">
    <location>
        <begin position="17"/>
        <end position="641"/>
    </location>
</feature>
<dbReference type="GO" id="GO:0005615">
    <property type="term" value="C:extracellular space"/>
    <property type="evidence" value="ECO:0007669"/>
    <property type="project" value="TreeGrafter"/>
</dbReference>
<evidence type="ECO:0000313" key="3">
    <source>
        <dbReference type="Proteomes" id="UP000292052"/>
    </source>
</evidence>
<evidence type="ECO:0000256" key="1">
    <source>
        <dbReference type="SAM" id="SignalP"/>
    </source>
</evidence>
<proteinExistence type="predicted"/>
<dbReference type="AlphaFoldDB" id="A0A482W532"/>
<accession>A0A482W532</accession>
<dbReference type="PANTHER" id="PTHR11008:SF29">
    <property type="entry name" value="IP17226P"/>
    <property type="match status" value="1"/>
</dbReference>
<feature type="non-terminal residue" evidence="2">
    <location>
        <position position="641"/>
    </location>
</feature>